<evidence type="ECO:0000256" key="2">
    <source>
        <dbReference type="ARBA" id="ARBA00023015"/>
    </source>
</evidence>
<dbReference type="GO" id="GO:0045892">
    <property type="term" value="P:negative regulation of DNA-templated transcription"/>
    <property type="evidence" value="ECO:0007669"/>
    <property type="project" value="InterPro"/>
</dbReference>
<gene>
    <name evidence="5" type="ORF">CW354_13070</name>
</gene>
<dbReference type="Proteomes" id="UP000239504">
    <property type="component" value="Unassembled WGS sequence"/>
</dbReference>
<keyword evidence="2" id="KW-0805">Transcription regulation</keyword>
<sequence>MLDAVMTDLKGTDPTKPELAILKLLWRSKEMNAREIHRDIEQDFGWSYSTVRTVLERMADKGLISKTPADGVNIYEPQVGKVALLSRMIADFSKRVLELDTTPAAAFFADSKLLSEDEIEELEDVLRKTEKEQ</sequence>
<proteinExistence type="inferred from homology"/>
<organism evidence="5 6">
    <name type="scientific">Hyphococcus luteus</name>
    <dbReference type="NCBI Taxonomy" id="2058213"/>
    <lineage>
        <taxon>Bacteria</taxon>
        <taxon>Pseudomonadati</taxon>
        <taxon>Pseudomonadota</taxon>
        <taxon>Alphaproteobacteria</taxon>
        <taxon>Parvularculales</taxon>
        <taxon>Parvularculaceae</taxon>
        <taxon>Hyphococcus</taxon>
    </lineage>
</organism>
<evidence type="ECO:0000256" key="3">
    <source>
        <dbReference type="ARBA" id="ARBA00023125"/>
    </source>
</evidence>
<dbReference type="Gene3D" id="1.10.10.10">
    <property type="entry name" value="Winged helix-like DNA-binding domain superfamily/Winged helix DNA-binding domain"/>
    <property type="match status" value="1"/>
</dbReference>
<dbReference type="AlphaFoldDB" id="A0A2S7K4C9"/>
<dbReference type="SUPFAM" id="SSF46785">
    <property type="entry name" value="Winged helix' DNA-binding domain"/>
    <property type="match status" value="1"/>
</dbReference>
<comment type="similarity">
    <text evidence="1">Belongs to the BlaI transcriptional regulatory family.</text>
</comment>
<reference evidence="5 6" key="1">
    <citation type="submission" date="2017-12" db="EMBL/GenBank/DDBJ databases">
        <authorList>
            <person name="Hurst M.R.H."/>
        </authorList>
    </citation>
    <scope>NUCLEOTIDE SEQUENCE [LARGE SCALE GENOMIC DNA]</scope>
    <source>
        <strain evidence="5 6">SY-3-19</strain>
    </source>
</reference>
<keyword evidence="3" id="KW-0238">DNA-binding</keyword>
<keyword evidence="4" id="KW-0804">Transcription</keyword>
<keyword evidence="6" id="KW-1185">Reference proteome</keyword>
<dbReference type="InterPro" id="IPR036390">
    <property type="entry name" value="WH_DNA-bd_sf"/>
</dbReference>
<evidence type="ECO:0000313" key="6">
    <source>
        <dbReference type="Proteomes" id="UP000239504"/>
    </source>
</evidence>
<evidence type="ECO:0000313" key="5">
    <source>
        <dbReference type="EMBL" id="PQA87355.1"/>
    </source>
</evidence>
<evidence type="ECO:0000256" key="1">
    <source>
        <dbReference type="ARBA" id="ARBA00011046"/>
    </source>
</evidence>
<protein>
    <submittedName>
        <fullName evidence="5">Penicillinase repressor</fullName>
    </submittedName>
</protein>
<dbReference type="InterPro" id="IPR005650">
    <property type="entry name" value="BlaI_family"/>
</dbReference>
<dbReference type="Pfam" id="PF03965">
    <property type="entry name" value="Penicillinase_R"/>
    <property type="match status" value="1"/>
</dbReference>
<evidence type="ECO:0000256" key="4">
    <source>
        <dbReference type="ARBA" id="ARBA00023163"/>
    </source>
</evidence>
<dbReference type="InterPro" id="IPR036388">
    <property type="entry name" value="WH-like_DNA-bd_sf"/>
</dbReference>
<dbReference type="GO" id="GO:0003677">
    <property type="term" value="F:DNA binding"/>
    <property type="evidence" value="ECO:0007669"/>
    <property type="project" value="UniProtKB-KW"/>
</dbReference>
<name>A0A2S7K4C9_9PROT</name>
<accession>A0A2S7K4C9</accession>
<dbReference type="PIRSF" id="PIRSF019455">
    <property type="entry name" value="CopR_AtkY"/>
    <property type="match status" value="1"/>
</dbReference>
<comment type="caution">
    <text evidence="5">The sequence shown here is derived from an EMBL/GenBank/DDBJ whole genome shotgun (WGS) entry which is preliminary data.</text>
</comment>
<dbReference type="EMBL" id="PJCH01000009">
    <property type="protein sequence ID" value="PQA87355.1"/>
    <property type="molecule type" value="Genomic_DNA"/>
</dbReference>